<gene>
    <name evidence="4" type="ORF">RDB_LOCUS29341</name>
</gene>
<comment type="similarity">
    <text evidence="1">Belongs to the NmrA-type oxidoreductase family.</text>
</comment>
<dbReference type="CDD" id="cd05251">
    <property type="entry name" value="NmrA_like_SDR_a"/>
    <property type="match status" value="1"/>
</dbReference>
<feature type="domain" description="NmrA-like" evidence="3">
    <location>
        <begin position="26"/>
        <end position="313"/>
    </location>
</feature>
<proteinExistence type="inferred from homology"/>
<dbReference type="Proteomes" id="UP000663827">
    <property type="component" value="Unassembled WGS sequence"/>
</dbReference>
<comment type="caution">
    <text evidence="4">The sequence shown here is derived from an EMBL/GenBank/DDBJ whole genome shotgun (WGS) entry which is preliminary data.</text>
</comment>
<dbReference type="SUPFAM" id="SSF51735">
    <property type="entry name" value="NAD(P)-binding Rossmann-fold domains"/>
    <property type="match status" value="1"/>
</dbReference>
<dbReference type="EMBL" id="CAJNJQ010000591">
    <property type="protein sequence ID" value="CAE7087954.1"/>
    <property type="molecule type" value="Genomic_DNA"/>
</dbReference>
<dbReference type="PANTHER" id="PTHR42748:SF7">
    <property type="entry name" value="NMRA LIKE REDOX SENSOR 1-RELATED"/>
    <property type="match status" value="1"/>
</dbReference>
<dbReference type="PANTHER" id="PTHR42748">
    <property type="entry name" value="NITROGEN METABOLITE REPRESSION PROTEIN NMRA FAMILY MEMBER"/>
    <property type="match status" value="1"/>
</dbReference>
<dbReference type="Gene3D" id="3.40.50.720">
    <property type="entry name" value="NAD(P)-binding Rossmann-like Domain"/>
    <property type="match status" value="1"/>
</dbReference>
<accession>A0A8H3DWS6</accession>
<dbReference type="GO" id="GO:0005634">
    <property type="term" value="C:nucleus"/>
    <property type="evidence" value="ECO:0007669"/>
    <property type="project" value="TreeGrafter"/>
</dbReference>
<name>A0A8H3DWS6_9AGAM</name>
<dbReference type="InterPro" id="IPR051164">
    <property type="entry name" value="NmrA-like_oxidored"/>
</dbReference>
<organism evidence="4 5">
    <name type="scientific">Rhizoctonia solani</name>
    <dbReference type="NCBI Taxonomy" id="456999"/>
    <lineage>
        <taxon>Eukaryota</taxon>
        <taxon>Fungi</taxon>
        <taxon>Dikarya</taxon>
        <taxon>Basidiomycota</taxon>
        <taxon>Agaricomycotina</taxon>
        <taxon>Agaricomycetes</taxon>
        <taxon>Cantharellales</taxon>
        <taxon>Ceratobasidiaceae</taxon>
        <taxon>Rhizoctonia</taxon>
    </lineage>
</organism>
<reference evidence="4" key="1">
    <citation type="submission" date="2021-01" db="EMBL/GenBank/DDBJ databases">
        <authorList>
            <person name="Kaushik A."/>
        </authorList>
    </citation>
    <scope>NUCLEOTIDE SEQUENCE</scope>
    <source>
        <strain evidence="4">AG5</strain>
    </source>
</reference>
<dbReference type="AlphaFoldDB" id="A0A8H3DWS6"/>
<dbReference type="Gene3D" id="3.90.25.10">
    <property type="entry name" value="UDP-galactose 4-epimerase, domain 1"/>
    <property type="match status" value="1"/>
</dbReference>
<evidence type="ECO:0000256" key="2">
    <source>
        <dbReference type="ARBA" id="ARBA00022857"/>
    </source>
</evidence>
<evidence type="ECO:0000256" key="1">
    <source>
        <dbReference type="ARBA" id="ARBA00006328"/>
    </source>
</evidence>
<protein>
    <recommendedName>
        <fullName evidence="3">NmrA-like domain-containing protein</fullName>
    </recommendedName>
</protein>
<evidence type="ECO:0000313" key="5">
    <source>
        <dbReference type="Proteomes" id="UP000663827"/>
    </source>
</evidence>
<keyword evidence="2" id="KW-0521">NADP</keyword>
<sequence>MNASVEGRILSASVFFPLRSTTMGLKRVIAVCGATGTQGGSVISHLQRDGTFAIRALTRKPSSPRAKELADSGVEVVYADYDEIESLVSAFKGCYGVFAVTNWFEAFERERDQGYNLVRAAKATNIQHFVFSAGEHTSLDCPQSETNQLTFIHLRADANDFLVASQLPRTSIYLTFYYSNIFLFDAVKKRTDGAFQMDLSFPTDRPIPSLSASDVGGFVLAAFLDPAKWIGQDMRLCTEFITPREYATIFEEVSGKPVHVKEVTLDEFMTMNGNPYPSEVWSVLLWFLDTQAVSAFSPKFAAEVFPERQTWRHYVIQHLKPDPPSPPLVVKHEHKFVNDE</sequence>
<evidence type="ECO:0000259" key="3">
    <source>
        <dbReference type="Pfam" id="PF05368"/>
    </source>
</evidence>
<dbReference type="InterPro" id="IPR036291">
    <property type="entry name" value="NAD(P)-bd_dom_sf"/>
</dbReference>
<dbReference type="InterPro" id="IPR008030">
    <property type="entry name" value="NmrA-like"/>
</dbReference>
<evidence type="ECO:0000313" key="4">
    <source>
        <dbReference type="EMBL" id="CAE7087954.1"/>
    </source>
</evidence>
<dbReference type="Pfam" id="PF05368">
    <property type="entry name" value="NmrA"/>
    <property type="match status" value="1"/>
</dbReference>